<proteinExistence type="predicted"/>
<evidence type="ECO:0000313" key="1">
    <source>
        <dbReference type="EMBL" id="ACK68751.1"/>
    </source>
</evidence>
<dbReference type="EMBL" id="CP001291">
    <property type="protein sequence ID" value="ACK68751.1"/>
    <property type="molecule type" value="Genomic_DNA"/>
</dbReference>
<evidence type="ECO:0000313" key="2">
    <source>
        <dbReference type="Proteomes" id="UP000002384"/>
    </source>
</evidence>
<name>B7KAS9_GLOC7</name>
<dbReference type="KEGG" id="cyc:PCC7424_0283"/>
<organism evidence="1 2">
    <name type="scientific">Gloeothece citriformis (strain PCC 7424)</name>
    <name type="common">Cyanothece sp. (strain PCC 7424)</name>
    <dbReference type="NCBI Taxonomy" id="65393"/>
    <lineage>
        <taxon>Bacteria</taxon>
        <taxon>Bacillati</taxon>
        <taxon>Cyanobacteriota</taxon>
        <taxon>Cyanophyceae</taxon>
        <taxon>Oscillatoriophycideae</taxon>
        <taxon>Chroococcales</taxon>
        <taxon>Aphanothecaceae</taxon>
        <taxon>Gloeothece</taxon>
        <taxon>Gloeothece citriformis</taxon>
    </lineage>
</organism>
<accession>B7KAS9</accession>
<protein>
    <submittedName>
        <fullName evidence="1">Uncharacterized protein</fullName>
    </submittedName>
</protein>
<keyword evidence="2" id="KW-1185">Reference proteome</keyword>
<dbReference type="AlphaFoldDB" id="B7KAS9"/>
<gene>
    <name evidence="1" type="ordered locus">PCC7424_0283</name>
</gene>
<dbReference type="RefSeq" id="WP_012597701.1">
    <property type="nucleotide sequence ID" value="NC_011729.1"/>
</dbReference>
<reference evidence="2" key="1">
    <citation type="journal article" date="2011" name="MBio">
        <title>Novel metabolic attributes of the genus Cyanothece, comprising a group of unicellular nitrogen-fixing Cyanobacteria.</title>
        <authorList>
            <person name="Bandyopadhyay A."/>
            <person name="Elvitigala T."/>
            <person name="Welsh E."/>
            <person name="Stockel J."/>
            <person name="Liberton M."/>
            <person name="Min H."/>
            <person name="Sherman L.A."/>
            <person name="Pakrasi H.B."/>
        </authorList>
    </citation>
    <scope>NUCLEOTIDE SEQUENCE [LARGE SCALE GENOMIC DNA]</scope>
    <source>
        <strain evidence="2">PCC 7424</strain>
    </source>
</reference>
<dbReference type="HOGENOM" id="CLU_3288326_0_0_3"/>
<sequence>MIVIQTDPNRKTNANLQDLVRQANFNRVPTIRLQNYRVSA</sequence>
<dbReference type="Proteomes" id="UP000002384">
    <property type="component" value="Chromosome"/>
</dbReference>